<evidence type="ECO:0000313" key="10">
    <source>
        <dbReference type="EMBL" id="WKW12186.1"/>
    </source>
</evidence>
<dbReference type="RefSeq" id="WP_367887858.1">
    <property type="nucleotide sequence ID" value="NZ_CP130612.1"/>
</dbReference>
<accession>A0AA49K076</accession>
<comment type="pathway">
    <text evidence="2">Bacterial outer membrane biogenesis; lipopolysaccharide biosynthesis.</text>
</comment>
<evidence type="ECO:0000259" key="9">
    <source>
        <dbReference type="Pfam" id="PF00793"/>
    </source>
</evidence>
<evidence type="ECO:0000256" key="3">
    <source>
        <dbReference type="ARBA" id="ARBA00004845"/>
    </source>
</evidence>
<gene>
    <name evidence="11" type="primary">kdsA</name>
    <name evidence="10" type="ORF">Strain138_001468</name>
    <name evidence="11" type="ORF">Strain318_001468</name>
</gene>
<comment type="catalytic activity">
    <reaction evidence="8">
        <text>D-arabinose 5-phosphate + phosphoenolpyruvate + H2O = 3-deoxy-alpha-D-manno-2-octulosonate-8-phosphate + phosphate</text>
        <dbReference type="Rhea" id="RHEA:14053"/>
        <dbReference type="ChEBI" id="CHEBI:15377"/>
        <dbReference type="ChEBI" id="CHEBI:43474"/>
        <dbReference type="ChEBI" id="CHEBI:57693"/>
        <dbReference type="ChEBI" id="CHEBI:58702"/>
        <dbReference type="ChEBI" id="CHEBI:85985"/>
        <dbReference type="EC" id="2.5.1.55"/>
    </reaction>
</comment>
<comment type="subcellular location">
    <subcellularLocation>
        <location evidence="1">Cytoplasm</location>
    </subcellularLocation>
</comment>
<dbReference type="PANTHER" id="PTHR21057">
    <property type="entry name" value="PHOSPHO-2-DEHYDRO-3-DEOXYHEPTONATE ALDOLASE"/>
    <property type="match status" value="1"/>
</dbReference>
<protein>
    <recommendedName>
        <fullName evidence="5">3-deoxy-8-phosphooctulonate synthase</fullName>
        <ecNumber evidence="5">2.5.1.55</ecNumber>
    </recommendedName>
</protein>
<evidence type="ECO:0000256" key="7">
    <source>
        <dbReference type="ARBA" id="ARBA00022679"/>
    </source>
</evidence>
<name>A0AA49K076_9BACT</name>
<sequence>MEHRATFPRDRLFLIAGPCVIENDDILFRVADHLAKLAHHVPGGVIFKASFDKANRSNAGAFRGPGMDEGLRALQRVRERTGLPVLTDVHLPEHCAAAAQAVDVLQIPAFLCRQTDLLEAAGATGLAVNVKKGQFLHPEGMAGAVKKVLGANPPGLVRREGLCDVAVTERGSFFGYGDLVVDMRNFARMRAATGVPVIFDGTHSVQQPGRGEGGASGGLREHIPALTYAACAAGADGLFLETHPDPDHAPSDGPNMLPLAQLDAVIRKAVAFWELARQ</sequence>
<dbReference type="EMBL" id="CP130612">
    <property type="protein sequence ID" value="WKW12186.1"/>
    <property type="molecule type" value="Genomic_DNA"/>
</dbReference>
<evidence type="ECO:0000313" key="11">
    <source>
        <dbReference type="EMBL" id="WKW15095.1"/>
    </source>
</evidence>
<evidence type="ECO:0000313" key="12">
    <source>
        <dbReference type="Proteomes" id="UP001229955"/>
    </source>
</evidence>
<evidence type="ECO:0000256" key="6">
    <source>
        <dbReference type="ARBA" id="ARBA00022490"/>
    </source>
</evidence>
<feature type="domain" description="DAHP synthetase I/KDSA" evidence="9">
    <location>
        <begin position="10"/>
        <end position="264"/>
    </location>
</feature>
<dbReference type="AlphaFoldDB" id="A0AA49K076"/>
<keyword evidence="12" id="KW-1185">Reference proteome</keyword>
<dbReference type="EMBL" id="CP130613">
    <property type="protein sequence ID" value="WKW15095.1"/>
    <property type="molecule type" value="Genomic_DNA"/>
</dbReference>
<dbReference type="InterPro" id="IPR013785">
    <property type="entry name" value="Aldolase_TIM"/>
</dbReference>
<organism evidence="11 12">
    <name type="scientific">Pseudogemmatithrix spongiicola</name>
    <dbReference type="NCBI Taxonomy" id="3062599"/>
    <lineage>
        <taxon>Bacteria</taxon>
        <taxon>Pseudomonadati</taxon>
        <taxon>Gemmatimonadota</taxon>
        <taxon>Gemmatimonadia</taxon>
        <taxon>Gemmatimonadales</taxon>
        <taxon>Gemmatimonadaceae</taxon>
        <taxon>Pseudogemmatithrix</taxon>
    </lineage>
</organism>
<reference evidence="11" key="1">
    <citation type="submission" date="2023-07" db="EMBL/GenBank/DDBJ databases">
        <authorList>
            <person name="Haufschild T."/>
            <person name="Kallscheuer N."/>
            <person name="Hammer J."/>
            <person name="Kohn T."/>
            <person name="Kabuu M."/>
            <person name="Jogler M."/>
            <person name="Wohfarth N."/>
            <person name="Heuer A."/>
            <person name="Rohde M."/>
            <person name="van Teeseling M.C.F."/>
            <person name="Jogler C."/>
        </authorList>
    </citation>
    <scope>NUCLEOTIDE SEQUENCE</scope>
    <source>
        <strain evidence="10">Strain 138</strain>
        <strain evidence="11">Strain 318</strain>
    </source>
</reference>
<dbReference type="GO" id="GO:0008676">
    <property type="term" value="F:3-deoxy-8-phosphooctulonate synthase activity"/>
    <property type="evidence" value="ECO:0007669"/>
    <property type="project" value="UniProtKB-EC"/>
</dbReference>
<dbReference type="EC" id="2.5.1.55" evidence="5"/>
<accession>A0AA49JUG9</accession>
<dbReference type="NCBIfam" id="TIGR01362">
    <property type="entry name" value="KDO8P_synth"/>
    <property type="match status" value="1"/>
</dbReference>
<dbReference type="Proteomes" id="UP001229955">
    <property type="component" value="Chromosome"/>
</dbReference>
<dbReference type="NCBIfam" id="NF003543">
    <property type="entry name" value="PRK05198.1"/>
    <property type="match status" value="1"/>
</dbReference>
<keyword evidence="6" id="KW-0963">Cytoplasm</keyword>
<dbReference type="KEGG" id="pspc:Strain318_001468"/>
<dbReference type="SUPFAM" id="SSF51569">
    <property type="entry name" value="Aldolase"/>
    <property type="match status" value="1"/>
</dbReference>
<comment type="pathway">
    <text evidence="3">Carbohydrate biosynthesis; 3-deoxy-D-manno-octulosonate biosynthesis; 3-deoxy-D-manno-octulosonate from D-ribulose 5-phosphate: step 2/3.</text>
</comment>
<dbReference type="Gene3D" id="3.20.20.70">
    <property type="entry name" value="Aldolase class I"/>
    <property type="match status" value="1"/>
</dbReference>
<evidence type="ECO:0000256" key="8">
    <source>
        <dbReference type="ARBA" id="ARBA00049112"/>
    </source>
</evidence>
<evidence type="ECO:0000256" key="1">
    <source>
        <dbReference type="ARBA" id="ARBA00004496"/>
    </source>
</evidence>
<dbReference type="Pfam" id="PF00793">
    <property type="entry name" value="DAHP_synth_1"/>
    <property type="match status" value="1"/>
</dbReference>
<comment type="similarity">
    <text evidence="4">Belongs to the KdsA family.</text>
</comment>
<dbReference type="GO" id="GO:0005737">
    <property type="term" value="C:cytoplasm"/>
    <property type="evidence" value="ECO:0007669"/>
    <property type="project" value="UniProtKB-SubCell"/>
</dbReference>
<keyword evidence="7 11" id="KW-0808">Transferase</keyword>
<evidence type="ECO:0000256" key="4">
    <source>
        <dbReference type="ARBA" id="ARBA00010499"/>
    </source>
</evidence>
<evidence type="ECO:0000256" key="5">
    <source>
        <dbReference type="ARBA" id="ARBA00012693"/>
    </source>
</evidence>
<evidence type="ECO:0000256" key="2">
    <source>
        <dbReference type="ARBA" id="ARBA00004756"/>
    </source>
</evidence>
<dbReference type="InterPro" id="IPR006218">
    <property type="entry name" value="DAHP1/KDSA"/>
</dbReference>
<proteinExistence type="inferred from homology"/>
<dbReference type="InterPro" id="IPR006269">
    <property type="entry name" value="KDO8P_synthase"/>
</dbReference>